<feature type="transmembrane region" description="Helical" evidence="5">
    <location>
        <begin position="33"/>
        <end position="51"/>
    </location>
</feature>
<evidence type="ECO:0000256" key="2">
    <source>
        <dbReference type="ARBA" id="ARBA00022692"/>
    </source>
</evidence>
<sequence length="88" mass="10004">MDQFFAHYGVDWVAIGSSLLAVYMLGNKNRYGFIVFAISNLVWIFLGLVWMNSVGMAAGNFIFLIMNIRGFINWSKEDSESEIIQAEN</sequence>
<dbReference type="Proteomes" id="UP000315439">
    <property type="component" value="Unassembled WGS sequence"/>
</dbReference>
<comment type="caution">
    <text evidence="6">The sequence shown here is derived from an EMBL/GenBank/DDBJ whole genome shotgun (WGS) entry which is preliminary data.</text>
</comment>
<evidence type="ECO:0000313" key="6">
    <source>
        <dbReference type="EMBL" id="TQV88180.1"/>
    </source>
</evidence>
<keyword evidence="3 5" id="KW-1133">Transmembrane helix</keyword>
<evidence type="ECO:0000256" key="5">
    <source>
        <dbReference type="SAM" id="Phobius"/>
    </source>
</evidence>
<evidence type="ECO:0000256" key="4">
    <source>
        <dbReference type="ARBA" id="ARBA00023136"/>
    </source>
</evidence>
<evidence type="ECO:0000256" key="1">
    <source>
        <dbReference type="ARBA" id="ARBA00004141"/>
    </source>
</evidence>
<dbReference type="Pfam" id="PF04973">
    <property type="entry name" value="NMN_transporter"/>
    <property type="match status" value="1"/>
</dbReference>
<evidence type="ECO:0000313" key="7">
    <source>
        <dbReference type="Proteomes" id="UP000315439"/>
    </source>
</evidence>
<reference evidence="6 7" key="1">
    <citation type="submission" date="2019-07" db="EMBL/GenBank/DDBJ databases">
        <title>Draft genome for Aliikangiella sp. M105.</title>
        <authorList>
            <person name="Wang G."/>
        </authorList>
    </citation>
    <scope>NUCLEOTIDE SEQUENCE [LARGE SCALE GENOMIC DNA]</scope>
    <source>
        <strain evidence="6 7">M105</strain>
    </source>
</reference>
<dbReference type="GO" id="GO:0016020">
    <property type="term" value="C:membrane"/>
    <property type="evidence" value="ECO:0007669"/>
    <property type="project" value="UniProtKB-SubCell"/>
</dbReference>
<name>A0A545UFD1_9GAMM</name>
<dbReference type="GO" id="GO:0034257">
    <property type="term" value="F:nicotinamide riboside transmembrane transporter activity"/>
    <property type="evidence" value="ECO:0007669"/>
    <property type="project" value="InterPro"/>
</dbReference>
<dbReference type="AlphaFoldDB" id="A0A545UFD1"/>
<dbReference type="OrthoDB" id="7619970at2"/>
<keyword evidence="2 5" id="KW-0812">Transmembrane</keyword>
<accession>A0A545UFD1</accession>
<protein>
    <submittedName>
        <fullName evidence="6">Nicotinamide mononucleotide transporter</fullName>
    </submittedName>
</protein>
<dbReference type="EMBL" id="VIKS01000004">
    <property type="protein sequence ID" value="TQV88180.1"/>
    <property type="molecule type" value="Genomic_DNA"/>
</dbReference>
<dbReference type="RefSeq" id="WP_142892689.1">
    <property type="nucleotide sequence ID" value="NZ_ML660162.1"/>
</dbReference>
<comment type="subcellular location">
    <subcellularLocation>
        <location evidence="1">Membrane</location>
        <topology evidence="1">Multi-pass membrane protein</topology>
    </subcellularLocation>
</comment>
<evidence type="ECO:0000256" key="3">
    <source>
        <dbReference type="ARBA" id="ARBA00022989"/>
    </source>
</evidence>
<proteinExistence type="predicted"/>
<feature type="transmembrane region" description="Helical" evidence="5">
    <location>
        <begin position="6"/>
        <end position="26"/>
    </location>
</feature>
<organism evidence="6 7">
    <name type="scientific">Aliikangiella coralliicola</name>
    <dbReference type="NCBI Taxonomy" id="2592383"/>
    <lineage>
        <taxon>Bacteria</taxon>
        <taxon>Pseudomonadati</taxon>
        <taxon>Pseudomonadota</taxon>
        <taxon>Gammaproteobacteria</taxon>
        <taxon>Oceanospirillales</taxon>
        <taxon>Pleioneaceae</taxon>
        <taxon>Aliikangiella</taxon>
    </lineage>
</organism>
<keyword evidence="7" id="KW-1185">Reference proteome</keyword>
<gene>
    <name evidence="6" type="ORF">FLL46_06530</name>
</gene>
<keyword evidence="4 5" id="KW-0472">Membrane</keyword>
<dbReference type="InterPro" id="IPR006419">
    <property type="entry name" value="NMN_transpt_PnuC"/>
</dbReference>